<gene>
    <name evidence="2" type="ORF">PCANC_27568</name>
</gene>
<keyword evidence="3" id="KW-1185">Reference proteome</keyword>
<accession>A0A2N5TJ39</accession>
<comment type="caution">
    <text evidence="2">The sequence shown here is derived from an EMBL/GenBank/DDBJ whole genome shotgun (WGS) entry which is preliminary data.</text>
</comment>
<proteinExistence type="predicted"/>
<evidence type="ECO:0000256" key="1">
    <source>
        <dbReference type="SAM" id="MobiDB-lite"/>
    </source>
</evidence>
<protein>
    <submittedName>
        <fullName evidence="2">Uncharacterized protein</fullName>
    </submittedName>
</protein>
<evidence type="ECO:0000313" key="2">
    <source>
        <dbReference type="EMBL" id="PLW25418.1"/>
    </source>
</evidence>
<organism evidence="2 3">
    <name type="scientific">Puccinia coronata f. sp. avenae</name>
    <dbReference type="NCBI Taxonomy" id="200324"/>
    <lineage>
        <taxon>Eukaryota</taxon>
        <taxon>Fungi</taxon>
        <taxon>Dikarya</taxon>
        <taxon>Basidiomycota</taxon>
        <taxon>Pucciniomycotina</taxon>
        <taxon>Pucciniomycetes</taxon>
        <taxon>Pucciniales</taxon>
        <taxon>Pucciniaceae</taxon>
        <taxon>Puccinia</taxon>
    </lineage>
</organism>
<evidence type="ECO:0000313" key="3">
    <source>
        <dbReference type="Proteomes" id="UP000235388"/>
    </source>
</evidence>
<reference evidence="2 3" key="1">
    <citation type="submission" date="2017-11" db="EMBL/GenBank/DDBJ databases">
        <title>De novo assembly and phasing of dikaryotic genomes from two isolates of Puccinia coronata f. sp. avenae, the causal agent of oat crown rust.</title>
        <authorList>
            <person name="Miller M.E."/>
            <person name="Zhang Y."/>
            <person name="Omidvar V."/>
            <person name="Sperschneider J."/>
            <person name="Schwessinger B."/>
            <person name="Raley C."/>
            <person name="Palmer J.M."/>
            <person name="Garnica D."/>
            <person name="Upadhyaya N."/>
            <person name="Rathjen J."/>
            <person name="Taylor J.M."/>
            <person name="Park R.F."/>
            <person name="Dodds P.N."/>
            <person name="Hirsch C.D."/>
            <person name="Kianian S.F."/>
            <person name="Figueroa M."/>
        </authorList>
    </citation>
    <scope>NUCLEOTIDE SEQUENCE [LARGE SCALE GENOMIC DNA]</scope>
    <source>
        <strain evidence="2">12NC29</strain>
    </source>
</reference>
<feature type="region of interest" description="Disordered" evidence="1">
    <location>
        <begin position="1"/>
        <end position="40"/>
    </location>
</feature>
<dbReference type="EMBL" id="PGCJ01000619">
    <property type="protein sequence ID" value="PLW25418.1"/>
    <property type="molecule type" value="Genomic_DNA"/>
</dbReference>
<sequence length="156" mass="16418">MTPSPPPDPTPHHNHPKKVKPPGLDSGTPPQTPKKKGVRGLHAFPTRLTNPRMPHAVRTPTNGVRTAGLACGPSGQACWPCTPVRRACRPCTPSGQACTAGTPVRPGSRKPLNLRGLREPGRTGVPAMHACPKGVQALHALRTGVHGRHACPARLT</sequence>
<dbReference type="Proteomes" id="UP000235388">
    <property type="component" value="Unassembled WGS sequence"/>
</dbReference>
<dbReference type="AlphaFoldDB" id="A0A2N5TJ39"/>
<name>A0A2N5TJ39_9BASI</name>